<evidence type="ECO:0000256" key="3">
    <source>
        <dbReference type="ARBA" id="ARBA00022692"/>
    </source>
</evidence>
<dbReference type="AlphaFoldDB" id="A0A4R6R7X9"/>
<feature type="transmembrane region" description="Helical" evidence="6">
    <location>
        <begin position="95"/>
        <end position="114"/>
    </location>
</feature>
<dbReference type="Pfam" id="PF01943">
    <property type="entry name" value="Polysacc_synt"/>
    <property type="match status" value="1"/>
</dbReference>
<keyword evidence="8" id="KW-1185">Reference proteome</keyword>
<keyword evidence="5 6" id="KW-0472">Membrane</keyword>
<comment type="caution">
    <text evidence="7">The sequence shown here is derived from an EMBL/GenBank/DDBJ whole genome shotgun (WGS) entry which is preliminary data.</text>
</comment>
<organism evidence="7 8">
    <name type="scientific">Aquabacterium commune</name>
    <dbReference type="NCBI Taxonomy" id="70586"/>
    <lineage>
        <taxon>Bacteria</taxon>
        <taxon>Pseudomonadati</taxon>
        <taxon>Pseudomonadota</taxon>
        <taxon>Betaproteobacteria</taxon>
        <taxon>Burkholderiales</taxon>
        <taxon>Aquabacterium</taxon>
    </lineage>
</organism>
<evidence type="ECO:0000256" key="1">
    <source>
        <dbReference type="ARBA" id="ARBA00004651"/>
    </source>
</evidence>
<feature type="transmembrane region" description="Helical" evidence="6">
    <location>
        <begin position="309"/>
        <end position="334"/>
    </location>
</feature>
<evidence type="ECO:0000313" key="8">
    <source>
        <dbReference type="Proteomes" id="UP000294593"/>
    </source>
</evidence>
<dbReference type="Proteomes" id="UP000294593">
    <property type="component" value="Unassembled WGS sequence"/>
</dbReference>
<dbReference type="PANTHER" id="PTHR30250">
    <property type="entry name" value="PST FAMILY PREDICTED COLANIC ACID TRANSPORTER"/>
    <property type="match status" value="1"/>
</dbReference>
<gene>
    <name evidence="7" type="ORF">EV672_10665</name>
</gene>
<evidence type="ECO:0000256" key="6">
    <source>
        <dbReference type="SAM" id="Phobius"/>
    </source>
</evidence>
<dbReference type="InterPro" id="IPR002797">
    <property type="entry name" value="Polysacc_synth"/>
</dbReference>
<proteinExistence type="predicted"/>
<protein>
    <submittedName>
        <fullName evidence="7">O-antigen/teichoic acid export membrane protein</fullName>
    </submittedName>
</protein>
<sequence length="513" mass="56550">MSVSITRLGALKAAAVMTLSTYVTVALGLIVSALLARQLGPDEYGRYAYVLWMVGLLVTFGNHGIPLTASRFISEALGAGRTSDASSLYGWLQRAQWLSLAVVCALFLALFPLFEAAGWEGDTRTFLAVTLACFLPKSVYQFHTSAAKGHWKFWVEAWGNMATSILYTAGVLVLTWADASLKHNLYWYVIVCASHVGVVWWLRRKAGIVITREKLTEEARRPLMTNMWWTSLQVLIVSLGGRTVDVYLLSRLIGAAEVGYYTLASNLARGAIEMLSSSLSTLLMPTMAHARGQGGFDHVKPILSDANRYFLFLGLTLAGAGIMWARPAVIGIYGVRYEAMVPALQWMVLLSSLALLDNPVSSLLLVIDNQRIRTGRAVAVMVVSTTASLILIPPYGLVGAVAASGVNAVIIIGGYSMYCYRMIGFRLPWRPMLSLLLAACFSGGLAWLLLQVSDANWMHWLGGVVYVLVFWCLTVMLNTWSPKDLSLLILLMQRKPNLFPKVLPWLIKRREML</sequence>
<dbReference type="PANTHER" id="PTHR30250:SF26">
    <property type="entry name" value="PSMA PROTEIN"/>
    <property type="match status" value="1"/>
</dbReference>
<feature type="transmembrane region" description="Helical" evidence="6">
    <location>
        <begin position="47"/>
        <end position="65"/>
    </location>
</feature>
<keyword evidence="2" id="KW-1003">Cell membrane</keyword>
<keyword evidence="3 6" id="KW-0812">Transmembrane</keyword>
<feature type="transmembrane region" description="Helical" evidence="6">
    <location>
        <begin position="185"/>
        <end position="202"/>
    </location>
</feature>
<evidence type="ECO:0000313" key="7">
    <source>
        <dbReference type="EMBL" id="TDP82111.1"/>
    </source>
</evidence>
<comment type="subcellular location">
    <subcellularLocation>
        <location evidence="1">Cell membrane</location>
        <topology evidence="1">Multi-pass membrane protein</topology>
    </subcellularLocation>
</comment>
<accession>A0A4R6R7X9</accession>
<evidence type="ECO:0000256" key="4">
    <source>
        <dbReference type="ARBA" id="ARBA00022989"/>
    </source>
</evidence>
<dbReference type="InterPro" id="IPR050833">
    <property type="entry name" value="Poly_Biosynth_Transport"/>
</dbReference>
<evidence type="ECO:0000256" key="5">
    <source>
        <dbReference type="ARBA" id="ARBA00023136"/>
    </source>
</evidence>
<dbReference type="GO" id="GO:0005886">
    <property type="term" value="C:plasma membrane"/>
    <property type="evidence" value="ECO:0007669"/>
    <property type="project" value="UniProtKB-SubCell"/>
</dbReference>
<feature type="transmembrane region" description="Helical" evidence="6">
    <location>
        <begin position="13"/>
        <end position="35"/>
    </location>
</feature>
<dbReference type="EMBL" id="SNXW01000006">
    <property type="protein sequence ID" value="TDP82111.1"/>
    <property type="molecule type" value="Genomic_DNA"/>
</dbReference>
<feature type="transmembrane region" description="Helical" evidence="6">
    <location>
        <begin position="432"/>
        <end position="451"/>
    </location>
</feature>
<feature type="transmembrane region" description="Helical" evidence="6">
    <location>
        <begin position="374"/>
        <end position="392"/>
    </location>
</feature>
<dbReference type="RefSeq" id="WP_133609265.1">
    <property type="nucleotide sequence ID" value="NZ_SNXW01000006.1"/>
</dbReference>
<keyword evidence="4 6" id="KW-1133">Transmembrane helix</keyword>
<reference evidence="7 8" key="1">
    <citation type="submission" date="2019-03" db="EMBL/GenBank/DDBJ databases">
        <title>Genomic Encyclopedia of Type Strains, Phase IV (KMG-IV): sequencing the most valuable type-strain genomes for metagenomic binning, comparative biology and taxonomic classification.</title>
        <authorList>
            <person name="Goeker M."/>
        </authorList>
    </citation>
    <scope>NUCLEOTIDE SEQUENCE [LARGE SCALE GENOMIC DNA]</scope>
    <source>
        <strain evidence="7 8">DSM 11901</strain>
    </source>
</reference>
<feature type="transmembrane region" description="Helical" evidence="6">
    <location>
        <begin position="346"/>
        <end position="367"/>
    </location>
</feature>
<feature type="transmembrane region" description="Helical" evidence="6">
    <location>
        <begin position="457"/>
        <end position="477"/>
    </location>
</feature>
<dbReference type="OrthoDB" id="103403at2"/>
<feature type="transmembrane region" description="Helical" evidence="6">
    <location>
        <begin position="157"/>
        <end position="179"/>
    </location>
</feature>
<name>A0A4R6R7X9_9BURK</name>
<evidence type="ECO:0000256" key="2">
    <source>
        <dbReference type="ARBA" id="ARBA00022475"/>
    </source>
</evidence>
<feature type="transmembrane region" description="Helical" evidence="6">
    <location>
        <begin position="398"/>
        <end position="420"/>
    </location>
</feature>